<comment type="caution">
    <text evidence="2">The sequence shown here is derived from an EMBL/GenBank/DDBJ whole genome shotgun (WGS) entry which is preliminary data.</text>
</comment>
<proteinExistence type="predicted"/>
<dbReference type="RefSeq" id="WP_179140029.1">
    <property type="nucleotide sequence ID" value="NZ_JAVDQY010000001.1"/>
</dbReference>
<evidence type="ECO:0000313" key="3">
    <source>
        <dbReference type="Proteomes" id="UP001184861"/>
    </source>
</evidence>
<keyword evidence="1" id="KW-1133">Transmembrane helix</keyword>
<dbReference type="AlphaFoldDB" id="A0AAE3Y650"/>
<dbReference type="Proteomes" id="UP001184861">
    <property type="component" value="Unassembled WGS sequence"/>
</dbReference>
<protein>
    <submittedName>
        <fullName evidence="2">CMP-N-acetylneuraminic acid synthetase</fullName>
    </submittedName>
</protein>
<organism evidence="2 3">
    <name type="scientific">Chryseobacterium rhizosphaerae</name>
    <dbReference type="NCBI Taxonomy" id="395937"/>
    <lineage>
        <taxon>Bacteria</taxon>
        <taxon>Pseudomonadati</taxon>
        <taxon>Bacteroidota</taxon>
        <taxon>Flavobacteriia</taxon>
        <taxon>Flavobacteriales</taxon>
        <taxon>Weeksellaceae</taxon>
        <taxon>Chryseobacterium group</taxon>
        <taxon>Chryseobacterium</taxon>
    </lineage>
</organism>
<reference evidence="2" key="1">
    <citation type="submission" date="2023-07" db="EMBL/GenBank/DDBJ databases">
        <title>Sorghum-associated microbial communities from plants grown in Nebraska, USA.</title>
        <authorList>
            <person name="Schachtman D."/>
        </authorList>
    </citation>
    <scope>NUCLEOTIDE SEQUENCE</scope>
    <source>
        <strain evidence="2">DS2360</strain>
    </source>
</reference>
<feature type="transmembrane region" description="Helical" evidence="1">
    <location>
        <begin position="29"/>
        <end position="49"/>
    </location>
</feature>
<keyword evidence="1" id="KW-0472">Membrane</keyword>
<dbReference type="EMBL" id="JAVDQY010000001">
    <property type="protein sequence ID" value="MDR6525655.1"/>
    <property type="molecule type" value="Genomic_DNA"/>
</dbReference>
<name>A0AAE3Y650_9FLAO</name>
<keyword evidence="1" id="KW-0812">Transmembrane</keyword>
<sequence length="58" mass="6488">MKKIFNELTQIKAKDLLPFLIEKAQKSPAFGIIIISISALLIFTAGKSFGKFLYLLTN</sequence>
<evidence type="ECO:0000313" key="2">
    <source>
        <dbReference type="EMBL" id="MDR6525655.1"/>
    </source>
</evidence>
<gene>
    <name evidence="2" type="ORF">J2787_001025</name>
</gene>
<accession>A0AAE3Y650</accession>
<evidence type="ECO:0000256" key="1">
    <source>
        <dbReference type="SAM" id="Phobius"/>
    </source>
</evidence>